<keyword evidence="4" id="KW-1185">Reference proteome</keyword>
<evidence type="ECO:0000313" key="3">
    <source>
        <dbReference type="EMBL" id="MDN8667840.1"/>
    </source>
</evidence>
<protein>
    <submittedName>
        <fullName evidence="3">Arsenate reductase ArsC</fullName>
        <ecNumber evidence="3">1.20.4.4</ecNumber>
    </submittedName>
</protein>
<dbReference type="GO" id="GO:0030612">
    <property type="term" value="F:arsenate reductase (thioredoxin) activity"/>
    <property type="evidence" value="ECO:0007669"/>
    <property type="project" value="UniProtKB-EC"/>
</dbReference>
<evidence type="ECO:0000256" key="1">
    <source>
        <dbReference type="ARBA" id="ARBA00022849"/>
    </source>
</evidence>
<comment type="caution">
    <text evidence="3">The sequence shown here is derived from an EMBL/GenBank/DDBJ whole genome shotgun (WGS) entry which is preliminary data.</text>
</comment>
<dbReference type="InterPro" id="IPR036196">
    <property type="entry name" value="Ptyr_pPase_sf"/>
</dbReference>
<proteinExistence type="predicted"/>
<dbReference type="CDD" id="cd16345">
    <property type="entry name" value="LMWP_ArsC"/>
    <property type="match status" value="1"/>
</dbReference>
<dbReference type="Proteomes" id="UP001174315">
    <property type="component" value="Unassembled WGS sequence"/>
</dbReference>
<dbReference type="SUPFAM" id="SSF52788">
    <property type="entry name" value="Phosphotyrosine protein phosphatases I"/>
    <property type="match status" value="1"/>
</dbReference>
<organism evidence="3 4">
    <name type="scientific">Stenotrophomonas indicatrix</name>
    <dbReference type="NCBI Taxonomy" id="2045451"/>
    <lineage>
        <taxon>Bacteria</taxon>
        <taxon>Pseudomonadati</taxon>
        <taxon>Pseudomonadota</taxon>
        <taxon>Gammaproteobacteria</taxon>
        <taxon>Lysobacterales</taxon>
        <taxon>Lysobacteraceae</taxon>
        <taxon>Stenotrophomonas</taxon>
    </lineage>
</organism>
<keyword evidence="3" id="KW-0560">Oxidoreductase</keyword>
<dbReference type="EMBL" id="JAUKNN010000001">
    <property type="protein sequence ID" value="MDN8667840.1"/>
    <property type="molecule type" value="Genomic_DNA"/>
</dbReference>
<sequence length="163" mass="17746">MTRRVLFLCTGNSARSVLAESTLKKWGEGRYLSFSAGSQPAGRVNPFAIAQLEREGFPVEGMRSKSWDEFAEADAAAMDLIVTVCDSAAAEACPVVFGDFVRVHWGLFDPAGLEGTDEQKAAAFDRAHQIIKARLQAFLDIPDSAWNDRAALKAQLDPIAQID</sequence>
<reference evidence="3" key="1">
    <citation type="submission" date="2023-07" db="EMBL/GenBank/DDBJ databases">
        <title>Stenotrophomonas isolates from soil.</title>
        <authorList>
            <person name="Sharma V."/>
            <person name="Zur-Pinska J."/>
            <person name="Hay A.G."/>
        </authorList>
    </citation>
    <scope>NUCLEOTIDE SEQUENCE</scope>
    <source>
        <strain evidence="3">C2</strain>
    </source>
</reference>
<gene>
    <name evidence="3" type="ORF">Q0S36_00650</name>
</gene>
<evidence type="ECO:0000259" key="2">
    <source>
        <dbReference type="SMART" id="SM00226"/>
    </source>
</evidence>
<dbReference type="EC" id="1.20.4.4" evidence="3"/>
<feature type="domain" description="Phosphotyrosine protein phosphatase I" evidence="2">
    <location>
        <begin position="3"/>
        <end position="141"/>
    </location>
</feature>
<keyword evidence="1" id="KW-0059">Arsenical resistance</keyword>
<name>A0ABT8Q7G9_9GAMM</name>
<dbReference type="InterPro" id="IPR023485">
    <property type="entry name" value="Ptyr_pPase"/>
</dbReference>
<dbReference type="Gene3D" id="3.40.50.2300">
    <property type="match status" value="1"/>
</dbReference>
<dbReference type="PANTHER" id="PTHR43428">
    <property type="entry name" value="ARSENATE REDUCTASE"/>
    <property type="match status" value="1"/>
</dbReference>
<dbReference type="RefSeq" id="WP_301868552.1">
    <property type="nucleotide sequence ID" value="NZ_JAUKNN010000001.1"/>
</dbReference>
<dbReference type="PANTHER" id="PTHR43428:SF1">
    <property type="entry name" value="ARSENATE REDUCTASE"/>
    <property type="match status" value="1"/>
</dbReference>
<dbReference type="SMART" id="SM00226">
    <property type="entry name" value="LMWPc"/>
    <property type="match status" value="1"/>
</dbReference>
<dbReference type="Pfam" id="PF01451">
    <property type="entry name" value="LMWPc"/>
    <property type="match status" value="1"/>
</dbReference>
<evidence type="ECO:0000313" key="4">
    <source>
        <dbReference type="Proteomes" id="UP001174315"/>
    </source>
</evidence>
<accession>A0ABT8Q7G9</accession>